<reference evidence="1" key="1">
    <citation type="journal article" date="2022" name="Plant J.">
        <title>Strategies of tolerance reflected in two North American maple genomes.</title>
        <authorList>
            <person name="McEvoy S.L."/>
            <person name="Sezen U.U."/>
            <person name="Trouern-Trend A."/>
            <person name="McMahon S.M."/>
            <person name="Schaberg P.G."/>
            <person name="Yang J."/>
            <person name="Wegrzyn J.L."/>
            <person name="Swenson N.G."/>
        </authorList>
    </citation>
    <scope>NUCLEOTIDE SEQUENCE</scope>
    <source>
        <strain evidence="1">NS2018</strain>
    </source>
</reference>
<evidence type="ECO:0000313" key="2">
    <source>
        <dbReference type="Proteomes" id="UP001168877"/>
    </source>
</evidence>
<sequence length="100" mass="11116">MKSHNTRKEKTPKFKFYTLTTRSHPEFAVAECRQQPATVATDRTAPHAYTAELPSPALPISKNLGFTCQVVILLISTGSESITFIQVRGKLAQGNRIQGW</sequence>
<dbReference type="AlphaFoldDB" id="A0AA39SDL3"/>
<keyword evidence="2" id="KW-1185">Reference proteome</keyword>
<evidence type="ECO:0000313" key="1">
    <source>
        <dbReference type="EMBL" id="KAK0589163.1"/>
    </source>
</evidence>
<proteinExistence type="predicted"/>
<protein>
    <submittedName>
        <fullName evidence="1">Uncharacterized protein</fullName>
    </submittedName>
</protein>
<dbReference type="Proteomes" id="UP001168877">
    <property type="component" value="Unassembled WGS sequence"/>
</dbReference>
<dbReference type="EMBL" id="JAUESC010000381">
    <property type="protein sequence ID" value="KAK0589163.1"/>
    <property type="molecule type" value="Genomic_DNA"/>
</dbReference>
<organism evidence="1 2">
    <name type="scientific">Acer saccharum</name>
    <name type="common">Sugar maple</name>
    <dbReference type="NCBI Taxonomy" id="4024"/>
    <lineage>
        <taxon>Eukaryota</taxon>
        <taxon>Viridiplantae</taxon>
        <taxon>Streptophyta</taxon>
        <taxon>Embryophyta</taxon>
        <taxon>Tracheophyta</taxon>
        <taxon>Spermatophyta</taxon>
        <taxon>Magnoliopsida</taxon>
        <taxon>eudicotyledons</taxon>
        <taxon>Gunneridae</taxon>
        <taxon>Pentapetalae</taxon>
        <taxon>rosids</taxon>
        <taxon>malvids</taxon>
        <taxon>Sapindales</taxon>
        <taxon>Sapindaceae</taxon>
        <taxon>Hippocastanoideae</taxon>
        <taxon>Acereae</taxon>
        <taxon>Acer</taxon>
    </lineage>
</organism>
<reference evidence="1" key="2">
    <citation type="submission" date="2023-06" db="EMBL/GenBank/DDBJ databases">
        <authorList>
            <person name="Swenson N.G."/>
            <person name="Wegrzyn J.L."/>
            <person name="Mcevoy S.L."/>
        </authorList>
    </citation>
    <scope>NUCLEOTIDE SEQUENCE</scope>
    <source>
        <strain evidence="1">NS2018</strain>
        <tissue evidence="1">Leaf</tissue>
    </source>
</reference>
<name>A0AA39SDL3_ACESA</name>
<accession>A0AA39SDL3</accession>
<gene>
    <name evidence="1" type="ORF">LWI29_010537</name>
</gene>
<comment type="caution">
    <text evidence="1">The sequence shown here is derived from an EMBL/GenBank/DDBJ whole genome shotgun (WGS) entry which is preliminary data.</text>
</comment>